<evidence type="ECO:0000313" key="2">
    <source>
        <dbReference type="EMBL" id="EDM23568.1"/>
    </source>
</evidence>
<dbReference type="InterPro" id="IPR029021">
    <property type="entry name" value="Prot-tyrosine_phosphatase-like"/>
</dbReference>
<organism evidence="2 3">
    <name type="scientific">Caminibacter mediatlanticus TB-2</name>
    <dbReference type="NCBI Taxonomy" id="391592"/>
    <lineage>
        <taxon>Bacteria</taxon>
        <taxon>Pseudomonadati</taxon>
        <taxon>Campylobacterota</taxon>
        <taxon>Epsilonproteobacteria</taxon>
        <taxon>Nautiliales</taxon>
        <taxon>Nautiliaceae</taxon>
        <taxon>Caminibacter</taxon>
    </lineage>
</organism>
<dbReference type="InterPro" id="IPR000387">
    <property type="entry name" value="Tyr_Pase_dom"/>
</dbReference>
<feature type="domain" description="Tyrosine specific protein phosphatases" evidence="1">
    <location>
        <begin position="56"/>
        <end position="103"/>
    </location>
</feature>
<evidence type="ECO:0000313" key="3">
    <source>
        <dbReference type="Proteomes" id="UP000003288"/>
    </source>
</evidence>
<sequence length="166" mass="19731">MPWNLEKIIKKYDIKSVLNLRGRGNYLYDLEEEICKKLGVEYKVITISSRVLPSYEKLEELVNYLKNSKKPLLFHCKAGADRTGFVAVLWHVLQGRDVKWAVKKELKLSKAYISLSKAGRVKKMFLKYNNQGDFLEWYKKNRDSIQENFSENPFIDFIYEKILRRE</sequence>
<reference evidence="2 3" key="1">
    <citation type="journal article" date="2011" name="Stand. Genomic Sci.">
        <title>Draft genome sequence of Caminibacter mediatlanticus strain TB-2, an epsilonproteobacterium isolated from a deep-sea hydrothermal vent.</title>
        <authorList>
            <person name="Giovannelli D."/>
            <person name="Ferriera S."/>
            <person name="Johnson J."/>
            <person name="Kravitz S."/>
            <person name="Perez-Rodriguez I."/>
            <person name="Ricci J."/>
            <person name="O'Brien C."/>
            <person name="Voordeckers J.W."/>
            <person name="Bini E."/>
            <person name="Vetriani C."/>
        </authorList>
    </citation>
    <scope>NUCLEOTIDE SEQUENCE [LARGE SCALE GENOMIC DNA]</scope>
    <source>
        <strain evidence="2 3">TB-2</strain>
    </source>
</reference>
<dbReference type="PROSITE" id="PS00383">
    <property type="entry name" value="TYR_PHOSPHATASE_1"/>
    <property type="match status" value="1"/>
</dbReference>
<dbReference type="InterPro" id="IPR026893">
    <property type="entry name" value="Tyr/Ser_Pase_IphP-type"/>
</dbReference>
<dbReference type="EMBL" id="ABCJ01000004">
    <property type="protein sequence ID" value="EDM23568.1"/>
    <property type="molecule type" value="Genomic_DNA"/>
</dbReference>
<dbReference type="Pfam" id="PF13350">
    <property type="entry name" value="Y_phosphatase3"/>
    <property type="match status" value="1"/>
</dbReference>
<dbReference type="Gene3D" id="3.90.190.10">
    <property type="entry name" value="Protein tyrosine phosphatase superfamily"/>
    <property type="match status" value="1"/>
</dbReference>
<dbReference type="AlphaFoldDB" id="A0AAI9F293"/>
<proteinExistence type="predicted"/>
<accession>A0AAI9F293</accession>
<evidence type="ECO:0000259" key="1">
    <source>
        <dbReference type="PROSITE" id="PS50056"/>
    </source>
</evidence>
<dbReference type="SUPFAM" id="SSF52799">
    <property type="entry name" value="(Phosphotyrosine protein) phosphatases II"/>
    <property type="match status" value="1"/>
</dbReference>
<dbReference type="InterPro" id="IPR016130">
    <property type="entry name" value="Tyr_Pase_AS"/>
</dbReference>
<protein>
    <recommendedName>
        <fullName evidence="1">Tyrosine specific protein phosphatases domain-containing protein</fullName>
    </recommendedName>
</protein>
<dbReference type="Proteomes" id="UP000003288">
    <property type="component" value="Unassembled WGS sequence"/>
</dbReference>
<dbReference type="PROSITE" id="PS50056">
    <property type="entry name" value="TYR_PHOSPHATASE_2"/>
    <property type="match status" value="1"/>
</dbReference>
<name>A0AAI9F293_9BACT</name>
<gene>
    <name evidence="2" type="ORF">CMTB2_04767</name>
</gene>
<comment type="caution">
    <text evidence="2">The sequence shown here is derived from an EMBL/GenBank/DDBJ whole genome shotgun (WGS) entry which is preliminary data.</text>
</comment>
<dbReference type="GO" id="GO:0004721">
    <property type="term" value="F:phosphoprotein phosphatase activity"/>
    <property type="evidence" value="ECO:0007669"/>
    <property type="project" value="InterPro"/>
</dbReference>